<gene>
    <name evidence="1" type="ORF">NSJP_0973</name>
</gene>
<dbReference type="STRING" id="1325564.NSJP_0973"/>
<reference evidence="1 2" key="1">
    <citation type="submission" date="2017-03" db="EMBL/GenBank/DDBJ databases">
        <authorList>
            <person name="Afonso C.L."/>
            <person name="Miller P.J."/>
            <person name="Scott M.A."/>
            <person name="Spackman E."/>
            <person name="Goraichik I."/>
            <person name="Dimitrov K.M."/>
            <person name="Suarez D.L."/>
            <person name="Swayne D.E."/>
        </authorList>
    </citation>
    <scope>NUCLEOTIDE SEQUENCE [LARGE SCALE GENOMIC DNA]</scope>
    <source>
        <strain evidence="1">Genome sequencing of Nitrospira japonica strain NJ11</strain>
    </source>
</reference>
<evidence type="ECO:0000313" key="1">
    <source>
        <dbReference type="EMBL" id="SLM47145.1"/>
    </source>
</evidence>
<dbReference type="EMBL" id="LT828648">
    <property type="protein sequence ID" value="SLM47145.1"/>
    <property type="molecule type" value="Genomic_DNA"/>
</dbReference>
<sequence>MRYIVGVMGPAKARKKDIENARALGELIARREWVLLTGGRDVGVMHAASQGAKKVARSLTVGVLPSTRDRVSKYVDVAVITEMGNARNNVCVLSSQVIVACGLGGSGTVSEVALALKAGKSVILLGATPVEDKFFKNLGGKLVSSVQTPEDAINVILKRLERDDSQGMQGPNPWAGF</sequence>
<dbReference type="SUPFAM" id="SSF102405">
    <property type="entry name" value="MCP/YpsA-like"/>
    <property type="match status" value="1"/>
</dbReference>
<protein>
    <recommendedName>
        <fullName evidence="3">Cytochrome</fullName>
    </recommendedName>
</protein>
<keyword evidence="2" id="KW-1185">Reference proteome</keyword>
<evidence type="ECO:0008006" key="3">
    <source>
        <dbReference type="Google" id="ProtNLM"/>
    </source>
</evidence>
<dbReference type="RefSeq" id="WP_197685476.1">
    <property type="nucleotide sequence ID" value="NZ_LT828648.1"/>
</dbReference>
<dbReference type="InterPro" id="IPR041164">
    <property type="entry name" value="LDcluster4"/>
</dbReference>
<organism evidence="1 2">
    <name type="scientific">Nitrospira japonica</name>
    <dbReference type="NCBI Taxonomy" id="1325564"/>
    <lineage>
        <taxon>Bacteria</taxon>
        <taxon>Pseudomonadati</taxon>
        <taxon>Nitrospirota</taxon>
        <taxon>Nitrospiria</taxon>
        <taxon>Nitrospirales</taxon>
        <taxon>Nitrospiraceae</taxon>
        <taxon>Nitrospira</taxon>
    </lineage>
</organism>
<accession>A0A1W1I2C2</accession>
<proteinExistence type="predicted"/>
<dbReference type="Pfam" id="PF18306">
    <property type="entry name" value="LDcluster4"/>
    <property type="match status" value="1"/>
</dbReference>
<name>A0A1W1I2C2_9BACT</name>
<dbReference type="PANTHER" id="PTHR43393:SF3">
    <property type="entry name" value="LYSINE DECARBOXYLASE-LIKE PROTEIN"/>
    <property type="match status" value="1"/>
</dbReference>
<dbReference type="PANTHER" id="PTHR43393">
    <property type="entry name" value="CYTOKININ RIBOSIDE 5'-MONOPHOSPHATE PHOSPHORIBOHYDROLASE"/>
    <property type="match status" value="1"/>
</dbReference>
<evidence type="ECO:0000313" key="2">
    <source>
        <dbReference type="Proteomes" id="UP000192042"/>
    </source>
</evidence>
<dbReference type="AlphaFoldDB" id="A0A1W1I2C2"/>
<dbReference type="KEGG" id="nja:NSJP_0973"/>
<dbReference type="Proteomes" id="UP000192042">
    <property type="component" value="Chromosome I"/>
</dbReference>
<dbReference type="InterPro" id="IPR052341">
    <property type="entry name" value="LOG_family_nucleotidases"/>
</dbReference>
<dbReference type="Gene3D" id="3.40.50.450">
    <property type="match status" value="1"/>
</dbReference>
<dbReference type="GO" id="GO:0005829">
    <property type="term" value="C:cytosol"/>
    <property type="evidence" value="ECO:0007669"/>
    <property type="project" value="TreeGrafter"/>
</dbReference>